<dbReference type="SUPFAM" id="SSF48403">
    <property type="entry name" value="Ankyrin repeat"/>
    <property type="match status" value="1"/>
</dbReference>
<dbReference type="PANTHER" id="PTHR24128">
    <property type="entry name" value="HOMEOBOX PROTEIN WARIAI"/>
    <property type="match status" value="1"/>
</dbReference>
<dbReference type="Proteomes" id="UP000008311">
    <property type="component" value="Unassembled WGS sequence"/>
</dbReference>
<dbReference type="InterPro" id="IPR036770">
    <property type="entry name" value="Ankyrin_rpt-contain_sf"/>
</dbReference>
<dbReference type="STRING" id="3988.B9RA09"/>
<dbReference type="AlphaFoldDB" id="B9RA09"/>
<dbReference type="EMBL" id="EQ973773">
    <property type="protein sequence ID" value="EEF51636.1"/>
    <property type="molecule type" value="Genomic_DNA"/>
</dbReference>
<feature type="repeat" description="ANK" evidence="1">
    <location>
        <begin position="69"/>
        <end position="89"/>
    </location>
</feature>
<protein>
    <submittedName>
        <fullName evidence="2">Ankyrin repeat-containing protein, putative</fullName>
    </submittedName>
</protein>
<dbReference type="InterPro" id="IPR002110">
    <property type="entry name" value="Ankyrin_rpt"/>
</dbReference>
<dbReference type="PANTHER" id="PTHR24128:SF61">
    <property type="entry name" value="ANKYRIN REPEAT-CONTAINING PROTEIN BDA1-LIKE"/>
    <property type="match status" value="1"/>
</dbReference>
<sequence>MDARLLEAAQSGNIVYLHQLLAENPLILLSTALFSSENPLHIASIAGHVDFVKDLLRLKPEFAQELNQDGYSPMHMAATIGHVEIVRELAKVDSRLCRVRGKQKKTPLHLAAIKGRAEVTSVMLMSCPDCIEDVTVRGETAVHQAVKNNQFHAVNVLVDWIRGTNREEMLNVKDELGNTVLHLAAWKKQRQAKLLLGAATIRSGILEVNAKNNSGLTCLDLLLIFPSEAGDAEVIEILRGAGALQAKDISHSPISSFQYVNQITASTSTQITPSTSTASETCQTPHPNNLVNYFKFKKGRDSPSEARSALLVMPQHKIHH</sequence>
<keyword evidence="1" id="KW-0040">ANK repeat</keyword>
<gene>
    <name evidence="2" type="ORF">RCOM_1502630</name>
</gene>
<dbReference type="Pfam" id="PF12796">
    <property type="entry name" value="Ank_2"/>
    <property type="match status" value="2"/>
</dbReference>
<dbReference type="PROSITE" id="PS50088">
    <property type="entry name" value="ANK_REPEAT"/>
    <property type="match status" value="1"/>
</dbReference>
<evidence type="ECO:0000313" key="2">
    <source>
        <dbReference type="EMBL" id="EEF51636.1"/>
    </source>
</evidence>
<name>B9RA09_RICCO</name>
<dbReference type="SMART" id="SM00248">
    <property type="entry name" value="ANK"/>
    <property type="match status" value="5"/>
</dbReference>
<dbReference type="eggNOG" id="KOG0504">
    <property type="taxonomic scope" value="Eukaryota"/>
</dbReference>
<dbReference type="PROSITE" id="PS50297">
    <property type="entry name" value="ANK_REP_REGION"/>
    <property type="match status" value="1"/>
</dbReference>
<accession>B9RA09</accession>
<evidence type="ECO:0000256" key="1">
    <source>
        <dbReference type="PROSITE-ProRule" id="PRU00023"/>
    </source>
</evidence>
<dbReference type="FunCoup" id="B9RA09">
    <property type="interactions" value="93"/>
</dbReference>
<proteinExistence type="predicted"/>
<keyword evidence="3" id="KW-1185">Reference proteome</keyword>
<evidence type="ECO:0000313" key="3">
    <source>
        <dbReference type="Proteomes" id="UP000008311"/>
    </source>
</evidence>
<dbReference type="Gene3D" id="1.25.40.20">
    <property type="entry name" value="Ankyrin repeat-containing domain"/>
    <property type="match status" value="1"/>
</dbReference>
<reference evidence="3" key="1">
    <citation type="journal article" date="2010" name="Nat. Biotechnol.">
        <title>Draft genome sequence of the oilseed species Ricinus communis.</title>
        <authorList>
            <person name="Chan A.P."/>
            <person name="Crabtree J."/>
            <person name="Zhao Q."/>
            <person name="Lorenzi H."/>
            <person name="Orvis J."/>
            <person name="Puiu D."/>
            <person name="Melake-Berhan A."/>
            <person name="Jones K.M."/>
            <person name="Redman J."/>
            <person name="Chen G."/>
            <person name="Cahoon E.B."/>
            <person name="Gedil M."/>
            <person name="Stanke M."/>
            <person name="Haas B.J."/>
            <person name="Wortman J.R."/>
            <person name="Fraser-Liggett C.M."/>
            <person name="Ravel J."/>
            <person name="Rabinowicz P.D."/>
        </authorList>
    </citation>
    <scope>NUCLEOTIDE SEQUENCE [LARGE SCALE GENOMIC DNA]</scope>
    <source>
        <strain evidence="3">cv. Hale</strain>
    </source>
</reference>
<dbReference type="InParanoid" id="B9RA09"/>
<organism evidence="2 3">
    <name type="scientific">Ricinus communis</name>
    <name type="common">Castor bean</name>
    <dbReference type="NCBI Taxonomy" id="3988"/>
    <lineage>
        <taxon>Eukaryota</taxon>
        <taxon>Viridiplantae</taxon>
        <taxon>Streptophyta</taxon>
        <taxon>Embryophyta</taxon>
        <taxon>Tracheophyta</taxon>
        <taxon>Spermatophyta</taxon>
        <taxon>Magnoliopsida</taxon>
        <taxon>eudicotyledons</taxon>
        <taxon>Gunneridae</taxon>
        <taxon>Pentapetalae</taxon>
        <taxon>rosids</taxon>
        <taxon>fabids</taxon>
        <taxon>Malpighiales</taxon>
        <taxon>Euphorbiaceae</taxon>
        <taxon>Acalyphoideae</taxon>
        <taxon>Acalypheae</taxon>
        <taxon>Ricinus</taxon>
    </lineage>
</organism>